<dbReference type="Proteomes" id="UP000621930">
    <property type="component" value="Unassembled WGS sequence"/>
</dbReference>
<gene>
    <name evidence="1" type="ORF">H9629_12275</name>
</gene>
<accession>A0ABR8VZE3</accession>
<name>A0ABR8VZE3_9GAMM</name>
<protein>
    <submittedName>
        <fullName evidence="1">Transposase</fullName>
    </submittedName>
</protein>
<reference evidence="1 2" key="1">
    <citation type="submission" date="2020-08" db="EMBL/GenBank/DDBJ databases">
        <title>A Genomic Blueprint of the Chicken Gut Microbiome.</title>
        <authorList>
            <person name="Gilroy R."/>
            <person name="Ravi A."/>
            <person name="Getino M."/>
            <person name="Pursley I."/>
            <person name="Horton D.L."/>
            <person name="Alikhan N.-F."/>
            <person name="Baker D."/>
            <person name="Gharbi K."/>
            <person name="Hall N."/>
            <person name="Watson M."/>
            <person name="Adriaenssens E.M."/>
            <person name="Foster-Nyarko E."/>
            <person name="Jarju S."/>
            <person name="Secka A."/>
            <person name="Antonio M."/>
            <person name="Oren A."/>
            <person name="Chaudhuri R."/>
            <person name="La Ragione R.M."/>
            <person name="Hildebrand F."/>
            <person name="Pallen M.J."/>
        </authorList>
    </citation>
    <scope>NUCLEOTIDE SEQUENCE [LARGE SCALE GENOMIC DNA]</scope>
    <source>
        <strain evidence="1 2">Sa1BUA6</strain>
    </source>
</reference>
<sequence length="73" mass="8296">MLNILNEWHVATAVNGGEINVKLVPLKRKQSTLDGFIWVEVGKMIQLQTGEEILFNLDGKSFYTGVNQLYRLC</sequence>
<keyword evidence="2" id="KW-1185">Reference proteome</keyword>
<evidence type="ECO:0000313" key="2">
    <source>
        <dbReference type="Proteomes" id="UP000621930"/>
    </source>
</evidence>
<comment type="caution">
    <text evidence="1">The sequence shown here is derived from an EMBL/GenBank/DDBJ whole genome shotgun (WGS) entry which is preliminary data.</text>
</comment>
<dbReference type="EMBL" id="JACSPT010000017">
    <property type="protein sequence ID" value="MBD8010108.1"/>
    <property type="molecule type" value="Genomic_DNA"/>
</dbReference>
<organism evidence="1 2">
    <name type="scientific">Acinetobacter pecorum</name>
    <dbReference type="NCBI Taxonomy" id="2762215"/>
    <lineage>
        <taxon>Bacteria</taxon>
        <taxon>Pseudomonadati</taxon>
        <taxon>Pseudomonadota</taxon>
        <taxon>Gammaproteobacteria</taxon>
        <taxon>Moraxellales</taxon>
        <taxon>Moraxellaceae</taxon>
        <taxon>Acinetobacter</taxon>
    </lineage>
</organism>
<dbReference type="RefSeq" id="WP_171254949.1">
    <property type="nucleotide sequence ID" value="NZ_JACSPT010000017.1"/>
</dbReference>
<proteinExistence type="predicted"/>
<evidence type="ECO:0000313" key="1">
    <source>
        <dbReference type="EMBL" id="MBD8010108.1"/>
    </source>
</evidence>